<evidence type="ECO:0000256" key="2">
    <source>
        <dbReference type="ARBA" id="ARBA00006555"/>
    </source>
</evidence>
<dbReference type="PRINTS" id="PR01374">
    <property type="entry name" value="TONBPROTEIN"/>
</dbReference>
<evidence type="ECO:0000256" key="8">
    <source>
        <dbReference type="ARBA" id="ARBA00022989"/>
    </source>
</evidence>
<proteinExistence type="inferred from homology"/>
<dbReference type="InterPro" id="IPR003538">
    <property type="entry name" value="TonB"/>
</dbReference>
<feature type="compositionally biased region" description="Pro residues" evidence="10">
    <location>
        <begin position="74"/>
        <end position="83"/>
    </location>
</feature>
<name>A0A6P1ZBN4_9BACT</name>
<dbReference type="PROSITE" id="PS52015">
    <property type="entry name" value="TONB_CTD"/>
    <property type="match status" value="1"/>
</dbReference>
<dbReference type="EMBL" id="QMIF01000016">
    <property type="protein sequence ID" value="TVM31426.1"/>
    <property type="molecule type" value="Genomic_DNA"/>
</dbReference>
<dbReference type="InterPro" id="IPR006260">
    <property type="entry name" value="TonB/TolA_C"/>
</dbReference>
<dbReference type="GO" id="GO:0015891">
    <property type="term" value="P:siderophore transport"/>
    <property type="evidence" value="ECO:0007669"/>
    <property type="project" value="InterPro"/>
</dbReference>
<reference evidence="13 14" key="1">
    <citation type="submission" date="2018-06" db="EMBL/GenBank/DDBJ databases">
        <title>Complete genome of Desulfovibrio marinus P48SEP.</title>
        <authorList>
            <person name="Crispim J.S."/>
            <person name="Vidigal P.M.P."/>
            <person name="Silva L.C.F."/>
            <person name="Araujo L.C."/>
            <person name="Laguardia C.N."/>
            <person name="Dias R.S."/>
            <person name="Sousa M.P."/>
            <person name="Paula S.O."/>
            <person name="Silva C."/>
        </authorList>
    </citation>
    <scope>NUCLEOTIDE SEQUENCE [LARGE SCALE GENOMIC DNA]</scope>
    <source>
        <strain evidence="13 14">P48SEP</strain>
    </source>
</reference>
<dbReference type="InterPro" id="IPR051045">
    <property type="entry name" value="TonB-dependent_transducer"/>
</dbReference>
<keyword evidence="8" id="KW-1133">Transmembrane helix</keyword>
<keyword evidence="4" id="KW-1003">Cell membrane</keyword>
<dbReference type="Proteomes" id="UP000434052">
    <property type="component" value="Unassembled WGS sequence"/>
</dbReference>
<keyword evidence="5" id="KW-0997">Cell inner membrane</keyword>
<keyword evidence="6" id="KW-0812">Transmembrane</keyword>
<evidence type="ECO:0000256" key="9">
    <source>
        <dbReference type="ARBA" id="ARBA00023136"/>
    </source>
</evidence>
<feature type="compositionally biased region" description="Acidic residues" evidence="10">
    <location>
        <begin position="85"/>
        <end position="99"/>
    </location>
</feature>
<dbReference type="Proteomes" id="UP000503251">
    <property type="component" value="Chromosome"/>
</dbReference>
<keyword evidence="7" id="KW-0653">Protein transport</keyword>
<dbReference type="OrthoDB" id="9810145at2"/>
<feature type="compositionally biased region" description="Polar residues" evidence="10">
    <location>
        <begin position="148"/>
        <end position="157"/>
    </location>
</feature>
<evidence type="ECO:0000313" key="14">
    <source>
        <dbReference type="Proteomes" id="UP000434052"/>
    </source>
</evidence>
<dbReference type="Gene3D" id="3.30.1150.10">
    <property type="match status" value="1"/>
</dbReference>
<evidence type="ECO:0000256" key="6">
    <source>
        <dbReference type="ARBA" id="ARBA00022692"/>
    </source>
</evidence>
<evidence type="ECO:0000313" key="12">
    <source>
        <dbReference type="EMBL" id="QJT10957.1"/>
    </source>
</evidence>
<evidence type="ECO:0000256" key="10">
    <source>
        <dbReference type="SAM" id="MobiDB-lite"/>
    </source>
</evidence>
<keyword evidence="3" id="KW-0813">Transport</keyword>
<evidence type="ECO:0000313" key="13">
    <source>
        <dbReference type="EMBL" id="TVM31426.1"/>
    </source>
</evidence>
<protein>
    <submittedName>
        <fullName evidence="12">Energy transducer TonB</fullName>
    </submittedName>
</protein>
<keyword evidence="9" id="KW-0472">Membrane</keyword>
<accession>A0A6P1ZBN4</accession>
<evidence type="ECO:0000313" key="15">
    <source>
        <dbReference type="Proteomes" id="UP000503251"/>
    </source>
</evidence>
<evidence type="ECO:0000256" key="4">
    <source>
        <dbReference type="ARBA" id="ARBA00022475"/>
    </source>
</evidence>
<dbReference type="GO" id="GO:0030288">
    <property type="term" value="C:outer membrane-bounded periplasmic space"/>
    <property type="evidence" value="ECO:0007669"/>
    <property type="project" value="InterPro"/>
</dbReference>
<feature type="region of interest" description="Disordered" evidence="10">
    <location>
        <begin position="70"/>
        <end position="188"/>
    </location>
</feature>
<dbReference type="AlphaFoldDB" id="A0A6P1ZBN4"/>
<comment type="similarity">
    <text evidence="2">Belongs to the TonB family.</text>
</comment>
<dbReference type="GO" id="GO:0015031">
    <property type="term" value="P:protein transport"/>
    <property type="evidence" value="ECO:0007669"/>
    <property type="project" value="UniProtKB-KW"/>
</dbReference>
<dbReference type="GO" id="GO:0031992">
    <property type="term" value="F:energy transducer activity"/>
    <property type="evidence" value="ECO:0007669"/>
    <property type="project" value="InterPro"/>
</dbReference>
<dbReference type="EMBL" id="CP039543">
    <property type="protein sequence ID" value="QJT10957.1"/>
    <property type="molecule type" value="Genomic_DNA"/>
</dbReference>
<dbReference type="GO" id="GO:0055085">
    <property type="term" value="P:transmembrane transport"/>
    <property type="evidence" value="ECO:0007669"/>
    <property type="project" value="InterPro"/>
</dbReference>
<evidence type="ECO:0000256" key="3">
    <source>
        <dbReference type="ARBA" id="ARBA00022448"/>
    </source>
</evidence>
<dbReference type="GO" id="GO:0005886">
    <property type="term" value="C:plasma membrane"/>
    <property type="evidence" value="ECO:0007669"/>
    <property type="project" value="UniProtKB-SubCell"/>
</dbReference>
<dbReference type="SUPFAM" id="SSF74653">
    <property type="entry name" value="TolA/TonB C-terminal domain"/>
    <property type="match status" value="1"/>
</dbReference>
<evidence type="ECO:0000256" key="5">
    <source>
        <dbReference type="ARBA" id="ARBA00022519"/>
    </source>
</evidence>
<evidence type="ECO:0000259" key="11">
    <source>
        <dbReference type="PROSITE" id="PS52015"/>
    </source>
</evidence>
<dbReference type="InterPro" id="IPR037682">
    <property type="entry name" value="TonB_C"/>
</dbReference>
<comment type="subcellular location">
    <subcellularLocation>
        <location evidence="1">Cell inner membrane</location>
        <topology evidence="1">Single-pass membrane protein</topology>
        <orientation evidence="1">Periplasmic side</orientation>
    </subcellularLocation>
</comment>
<evidence type="ECO:0000256" key="1">
    <source>
        <dbReference type="ARBA" id="ARBA00004383"/>
    </source>
</evidence>
<evidence type="ECO:0000256" key="7">
    <source>
        <dbReference type="ARBA" id="ARBA00022927"/>
    </source>
</evidence>
<feature type="compositionally biased region" description="Basic residues" evidence="10">
    <location>
        <begin position="126"/>
        <end position="143"/>
    </location>
</feature>
<dbReference type="Pfam" id="PF03544">
    <property type="entry name" value="TonB_C"/>
    <property type="match status" value="1"/>
</dbReference>
<dbReference type="PANTHER" id="PTHR33446">
    <property type="entry name" value="PROTEIN TONB-RELATED"/>
    <property type="match status" value="1"/>
</dbReference>
<feature type="domain" description="TonB C-terminal" evidence="11">
    <location>
        <begin position="191"/>
        <end position="282"/>
    </location>
</feature>
<keyword evidence="15" id="KW-1185">Reference proteome</keyword>
<organism evidence="13 14">
    <name type="scientific">Oceanidesulfovibrio marinus</name>
    <dbReference type="NCBI Taxonomy" id="370038"/>
    <lineage>
        <taxon>Bacteria</taxon>
        <taxon>Pseudomonadati</taxon>
        <taxon>Thermodesulfobacteriota</taxon>
        <taxon>Desulfovibrionia</taxon>
        <taxon>Desulfovibrionales</taxon>
        <taxon>Desulfovibrionaceae</taxon>
        <taxon>Oceanidesulfovibrio</taxon>
    </lineage>
</organism>
<gene>
    <name evidence="13" type="ORF">DQK91_18710</name>
    <name evidence="12" type="ORF">E8L03_19475</name>
</gene>
<sequence length="282" mass="29936">MHGSDVLISTLLHLSLLALLLTGLGNTPLTPPEDACYVVGMVELRQAAALPAQGAPMSQNIDTIPEEEAVLPAEPEPSVPLPEPVVEEAVPEPEPEPEPEAAPVPIPEVHKDPAPTAPPKPEPRRVEKKRTPPKQRARAKKAASKQTPASQNSTASPQIAAARSDIGQKAAAGAGRRGNGLSNGQPYRVDAVDIPPRVTRSVIPTYPRRAQRMRIEGTVLVSMVVDPAGKPTNLAVRKAEPAGVFESAALEAARRYVFLPGTVGGRNVSTLVMLPFHFVLEE</sequence>
<dbReference type="NCBIfam" id="TIGR01352">
    <property type="entry name" value="tonB_Cterm"/>
    <property type="match status" value="1"/>
</dbReference>
<dbReference type="RefSeq" id="WP_144306926.1">
    <property type="nucleotide sequence ID" value="NZ_CP039543.1"/>
</dbReference>
<reference evidence="12 15" key="2">
    <citation type="submission" date="2019-04" db="EMBL/GenBank/DDBJ databases">
        <title>Isolation and culture of sulfate reducing bacteria from the cold seep of the South China Sea.</title>
        <authorList>
            <person name="Sun C."/>
            <person name="Liu R."/>
        </authorList>
    </citation>
    <scope>NUCLEOTIDE SEQUENCE [LARGE SCALE GENOMIC DNA]</scope>
    <source>
        <strain evidence="12 15">CS1</strain>
    </source>
</reference>